<evidence type="ECO:0008006" key="3">
    <source>
        <dbReference type="Google" id="ProtNLM"/>
    </source>
</evidence>
<protein>
    <recommendedName>
        <fullName evidence="3">Ureidoglycolate hydrolase</fullName>
    </recommendedName>
</protein>
<sequence length="203" mass="22864">MAGPQICDEAAEAPSPPLRTVMLPVTDLTPDSFAPFGQVVDPQLDGGRFGPHDAQLDLTRGTPRFYLMRLQNRTLQFDRITHHAKTTQCLGSVNSLPWYLGVAQPTILGATETVDLQKRPEVLKGDGYDYLPPAVENIRLFKVEGPRFLKLHAGTWHAGPLFEEPWMDFYNLELSNTNETDHTTYNFKKNKDMVFEVENPCSC</sequence>
<evidence type="ECO:0000313" key="1">
    <source>
        <dbReference type="EMBL" id="KAG0577940.1"/>
    </source>
</evidence>
<dbReference type="AlphaFoldDB" id="A0A8T0I392"/>
<gene>
    <name evidence="1" type="ORF">KC19_5G193100</name>
</gene>
<dbReference type="Gene3D" id="2.60.120.480">
    <property type="entry name" value="Ureidoglycolate hydrolase"/>
    <property type="match status" value="1"/>
</dbReference>
<proteinExistence type="predicted"/>
<organism evidence="1 2">
    <name type="scientific">Ceratodon purpureus</name>
    <name type="common">Fire moss</name>
    <name type="synonym">Dicranum purpureum</name>
    <dbReference type="NCBI Taxonomy" id="3225"/>
    <lineage>
        <taxon>Eukaryota</taxon>
        <taxon>Viridiplantae</taxon>
        <taxon>Streptophyta</taxon>
        <taxon>Embryophyta</taxon>
        <taxon>Bryophyta</taxon>
        <taxon>Bryophytina</taxon>
        <taxon>Bryopsida</taxon>
        <taxon>Dicranidae</taxon>
        <taxon>Pseudoditrichales</taxon>
        <taxon>Ditrichaceae</taxon>
        <taxon>Ceratodon</taxon>
    </lineage>
</organism>
<evidence type="ECO:0000313" key="2">
    <source>
        <dbReference type="Proteomes" id="UP000822688"/>
    </source>
</evidence>
<dbReference type="Proteomes" id="UP000822688">
    <property type="component" value="Chromosome 5"/>
</dbReference>
<dbReference type="GO" id="GO:0004848">
    <property type="term" value="F:ureidoglycolate hydrolase activity"/>
    <property type="evidence" value="ECO:0007669"/>
    <property type="project" value="InterPro"/>
</dbReference>
<dbReference type="PANTHER" id="PTHR35721">
    <property type="entry name" value="UREIDOGLYCOLATE HYDROLASE"/>
    <property type="match status" value="1"/>
</dbReference>
<keyword evidence="2" id="KW-1185">Reference proteome</keyword>
<dbReference type="PANTHER" id="PTHR35721:SF1">
    <property type="entry name" value="UREIDOGLYCOLATE HYDROLASE"/>
    <property type="match status" value="1"/>
</dbReference>
<name>A0A8T0I392_CERPU</name>
<comment type="caution">
    <text evidence="1">The sequence shown here is derived from an EMBL/GenBank/DDBJ whole genome shotgun (WGS) entry which is preliminary data.</text>
</comment>
<dbReference type="InterPro" id="IPR011051">
    <property type="entry name" value="RmlC_Cupin_sf"/>
</dbReference>
<dbReference type="EMBL" id="CM026425">
    <property type="protein sequence ID" value="KAG0577940.1"/>
    <property type="molecule type" value="Genomic_DNA"/>
</dbReference>
<accession>A0A8T0I392</accession>
<dbReference type="InterPro" id="IPR024060">
    <property type="entry name" value="Ureidoglycolate_lyase_dom_sf"/>
</dbReference>
<reference evidence="1" key="1">
    <citation type="submission" date="2020-06" db="EMBL/GenBank/DDBJ databases">
        <title>WGS assembly of Ceratodon purpureus strain R40.</title>
        <authorList>
            <person name="Carey S.B."/>
            <person name="Jenkins J."/>
            <person name="Shu S."/>
            <person name="Lovell J.T."/>
            <person name="Sreedasyam A."/>
            <person name="Maumus F."/>
            <person name="Tiley G.P."/>
            <person name="Fernandez-Pozo N."/>
            <person name="Barry K."/>
            <person name="Chen C."/>
            <person name="Wang M."/>
            <person name="Lipzen A."/>
            <person name="Daum C."/>
            <person name="Saski C.A."/>
            <person name="Payton A.C."/>
            <person name="Mcbreen J.C."/>
            <person name="Conrad R.E."/>
            <person name="Kollar L.M."/>
            <person name="Olsson S."/>
            <person name="Huttunen S."/>
            <person name="Landis J.B."/>
            <person name="Wickett N.J."/>
            <person name="Johnson M.G."/>
            <person name="Rensing S.A."/>
            <person name="Grimwood J."/>
            <person name="Schmutz J."/>
            <person name="Mcdaniel S.F."/>
        </authorList>
    </citation>
    <scope>NUCLEOTIDE SEQUENCE</scope>
    <source>
        <strain evidence="1">R40</strain>
    </source>
</reference>
<dbReference type="SUPFAM" id="SSF51182">
    <property type="entry name" value="RmlC-like cupins"/>
    <property type="match status" value="1"/>
</dbReference>